<proteinExistence type="predicted"/>
<dbReference type="PROSITE" id="PS50911">
    <property type="entry name" value="CHAP"/>
    <property type="match status" value="1"/>
</dbReference>
<feature type="domain" description="Peptidase C51" evidence="2">
    <location>
        <begin position="51"/>
        <end position="174"/>
    </location>
</feature>
<protein>
    <submittedName>
        <fullName evidence="3">CHAP domain-containing protein</fullName>
    </submittedName>
</protein>
<reference evidence="3 4" key="1">
    <citation type="submission" date="2021-02" db="EMBL/GenBank/DDBJ databases">
        <title>FDA dAtabase for Regulatory Grade micrObial Sequences (FDA-ARGOS): Supporting development and validation of Infectious Disease Dx tests.</title>
        <authorList>
            <person name="Sproer C."/>
            <person name="Gronow S."/>
            <person name="Severitt S."/>
            <person name="Schroder I."/>
            <person name="Tallon L."/>
            <person name="Sadzewicz L."/>
            <person name="Zhao X."/>
            <person name="Boylan J."/>
            <person name="Ott S."/>
            <person name="Bowen H."/>
            <person name="Vavikolanu K."/>
            <person name="Mehta A."/>
            <person name="Aluvathingal J."/>
            <person name="Nadendla S."/>
            <person name="Lowell S."/>
            <person name="Myers T."/>
            <person name="Yan Y."/>
            <person name="Sichtig H."/>
        </authorList>
    </citation>
    <scope>NUCLEOTIDE SEQUENCE [LARGE SCALE GENOMIC DNA]</scope>
    <source>
        <strain evidence="3 4">FDAARGOS_1207</strain>
    </source>
</reference>
<keyword evidence="1" id="KW-1133">Transmembrane helix</keyword>
<keyword evidence="1" id="KW-0472">Membrane</keyword>
<keyword evidence="1" id="KW-0812">Transmembrane</keyword>
<dbReference type="RefSeq" id="WP_103323247.1">
    <property type="nucleotide sequence ID" value="NZ_CAURAE010000106.1"/>
</dbReference>
<dbReference type="EMBL" id="CP069486">
    <property type="protein sequence ID" value="QRO83956.1"/>
    <property type="molecule type" value="Genomic_DNA"/>
</dbReference>
<dbReference type="InterPro" id="IPR038765">
    <property type="entry name" value="Papain-like_cys_pep_sf"/>
</dbReference>
<evidence type="ECO:0000313" key="3">
    <source>
        <dbReference type="EMBL" id="QRO83956.1"/>
    </source>
</evidence>
<sequence length="174" mass="20161">MKQLFRFIVILATWTSIIAMALLFKSQGGFEFVHDYTKDIKTQLKQKEIALRTEQIKKNDKTDDRSLGNYYQEGQCTFYVYEERLKIDKRIGSSWGDAKNWDNRAKEEGFKVNGTPSEGSILQTDYGKLGHVAIVNKVKSDGSIVVSDMNYEKPYEVTERLITPDRLSNYQFIH</sequence>
<gene>
    <name evidence="3" type="ORF">I6J37_06940</name>
</gene>
<accession>A0ABX7HBA8</accession>
<evidence type="ECO:0000259" key="2">
    <source>
        <dbReference type="PROSITE" id="PS50911"/>
    </source>
</evidence>
<keyword evidence="4" id="KW-1185">Reference proteome</keyword>
<name>A0ABX7HBA8_9STAP</name>
<dbReference type="SUPFAM" id="SSF54001">
    <property type="entry name" value="Cysteine proteinases"/>
    <property type="match status" value="1"/>
</dbReference>
<dbReference type="InterPro" id="IPR007921">
    <property type="entry name" value="CHAP_dom"/>
</dbReference>
<dbReference type="Proteomes" id="UP000627155">
    <property type="component" value="Chromosome"/>
</dbReference>
<evidence type="ECO:0000256" key="1">
    <source>
        <dbReference type="SAM" id="Phobius"/>
    </source>
</evidence>
<dbReference type="Pfam" id="PF05257">
    <property type="entry name" value="CHAP"/>
    <property type="match status" value="1"/>
</dbReference>
<organism evidence="3 4">
    <name type="scientific">Mammaliicoccus vitulinus</name>
    <dbReference type="NCBI Taxonomy" id="71237"/>
    <lineage>
        <taxon>Bacteria</taxon>
        <taxon>Bacillati</taxon>
        <taxon>Bacillota</taxon>
        <taxon>Bacilli</taxon>
        <taxon>Bacillales</taxon>
        <taxon>Staphylococcaceae</taxon>
        <taxon>Mammaliicoccus</taxon>
    </lineage>
</organism>
<dbReference type="Gene3D" id="3.90.1720.10">
    <property type="entry name" value="endopeptidase domain like (from Nostoc punctiforme)"/>
    <property type="match status" value="1"/>
</dbReference>
<feature type="transmembrane region" description="Helical" evidence="1">
    <location>
        <begin position="7"/>
        <end position="24"/>
    </location>
</feature>
<evidence type="ECO:0000313" key="4">
    <source>
        <dbReference type="Proteomes" id="UP000627155"/>
    </source>
</evidence>